<keyword evidence="2" id="KW-1185">Reference proteome</keyword>
<name>F6GQ76_9VIRU</name>
<dbReference type="Proteomes" id="UP000243430">
    <property type="component" value="Segment"/>
</dbReference>
<dbReference type="KEGG" id="vg:40524621"/>
<reference evidence="1 2" key="2">
    <citation type="journal article" date="2011" name="Arch. Virol.">
        <title>Partial genome characterization of acipenserid herpesvirus 2: taxonomical proposal for the demarcation of three subfamilies in Alloherpesviridae.</title>
        <authorList>
            <person name="Doszpoly A."/>
            <person name="Somogyi V."/>
            <person name="Lapatra S.E."/>
            <person name="Benko M."/>
        </authorList>
    </citation>
    <scope>NUCLEOTIDE SEQUENCE [LARGE SCALE GENOMIC DNA]</scope>
    <source>
        <strain evidence="2">SRWSHV (Snake River White Sturgeon Herpesvirus)</strain>
    </source>
</reference>
<evidence type="ECO:0000313" key="1">
    <source>
        <dbReference type="EMBL" id="AEF97696.1"/>
    </source>
</evidence>
<accession>F6GQ76</accession>
<protein>
    <submittedName>
        <fullName evidence="1">ORF38</fullName>
    </submittedName>
</protein>
<dbReference type="GeneID" id="40524621"/>
<reference evidence="1 2" key="3">
    <citation type="journal article" date="2011" name="Intervirology">
        <title>Comparative analysis of a conserved gene block from the genome of the members of the genus ictalurivirus.</title>
        <authorList>
            <person name="Doszpoly A."/>
            <person name="Benko M."/>
            <person name="Bovo G."/>
            <person name="Lapatra S.E."/>
            <person name="Harrach B."/>
        </authorList>
    </citation>
    <scope>NUCLEOTIDE SEQUENCE [LARGE SCALE GENOMIC DNA]</scope>
    <source>
        <strain evidence="2">SRWSHV (Snake River White Sturgeon Herpesvirus)</strain>
    </source>
</reference>
<proteinExistence type="predicted"/>
<evidence type="ECO:0000313" key="2">
    <source>
        <dbReference type="Proteomes" id="UP000243430"/>
    </source>
</evidence>
<organism evidence="1 2">
    <name type="scientific">white sturgeon herpesvirus 2</name>
    <dbReference type="NCBI Taxonomy" id="320884"/>
    <lineage>
        <taxon>Viruses</taxon>
        <taxon>Duplodnaviria</taxon>
        <taxon>Heunggongvirae</taxon>
        <taxon>Peploviricota</taxon>
        <taxon>Herviviricetes</taxon>
        <taxon>Herpesvirales</taxon>
        <taxon>Alloherpesviridae</taxon>
        <taxon>Ictavirus</taxon>
        <taxon>Ictavirus acipenseridallo2</taxon>
    </lineage>
</organism>
<sequence length="155" mass="17918">MALFFLCCPDIYIWLKTCCSFQNNKIIIYDLLKKREGELTSDISLGAIVQYKKVTELDRALQQTHNPEESNIIYHKAILHQQLGNKLVNELDRWDITCAKNNITDLSNTIHDINNQVCLLKTNKSEVLENYQDTINNYPSASSTISIQKENINHF</sequence>
<dbReference type="RefSeq" id="YP_009664578.1">
    <property type="nucleotide sequence ID" value="NC_043042.1"/>
</dbReference>
<dbReference type="EMBL" id="FJ815289">
    <property type="protein sequence ID" value="AEF97696.1"/>
    <property type="molecule type" value="Genomic_DNA"/>
</dbReference>
<reference evidence="1 2" key="1">
    <citation type="journal article" date="2008" name="Arch. Virol.">
        <title>Molecular confirmation of a new herpesvirus from catfish (Ameiurus melas) by testing the performance of a novel PCR method, designed to target the DNA polymerase gene of alloherpesviruses.</title>
        <authorList>
            <person name="Doszpoly A."/>
            <person name="Kovacs E.R."/>
            <person name="Bovo G."/>
            <person name="LaPatra S.E."/>
            <person name="Harrach B."/>
            <person name="Benko M."/>
        </authorList>
    </citation>
    <scope>NUCLEOTIDE SEQUENCE [LARGE SCALE GENOMIC DNA]</scope>
    <source>
        <strain evidence="2">SRWSHV (Snake River White Sturgeon Herpesvirus)</strain>
    </source>
</reference>